<accession>A0A8T4I9Z5</accession>
<comment type="caution">
    <text evidence="3">The sequence shown here is derived from an EMBL/GenBank/DDBJ whole genome shotgun (WGS) entry which is preliminary data.</text>
</comment>
<gene>
    <name evidence="3" type="ORF">J7S20_01585</name>
</gene>
<evidence type="ECO:0000256" key="2">
    <source>
        <dbReference type="SAM" id="SignalP"/>
    </source>
</evidence>
<evidence type="ECO:0000313" key="3">
    <source>
        <dbReference type="EMBL" id="MBR0551191.1"/>
    </source>
</evidence>
<evidence type="ECO:0008006" key="5">
    <source>
        <dbReference type="Google" id="ProtNLM"/>
    </source>
</evidence>
<feature type="chain" id="PRO_5035893392" description="Cell wall-binding repeat-containing protein" evidence="2">
    <location>
        <begin position="37"/>
        <end position="452"/>
    </location>
</feature>
<feature type="region of interest" description="Disordered" evidence="1">
    <location>
        <begin position="38"/>
        <end position="60"/>
    </location>
</feature>
<dbReference type="AlphaFoldDB" id="A0A8T4I9Z5"/>
<keyword evidence="4" id="KW-1185">Reference proteome</keyword>
<dbReference type="Proteomes" id="UP000676996">
    <property type="component" value="Unassembled WGS sequence"/>
</dbReference>
<protein>
    <recommendedName>
        <fullName evidence="5">Cell wall-binding repeat-containing protein</fullName>
    </recommendedName>
</protein>
<organism evidence="3 4">
    <name type="scientific">Stakelama marina</name>
    <dbReference type="NCBI Taxonomy" id="2826939"/>
    <lineage>
        <taxon>Bacteria</taxon>
        <taxon>Pseudomonadati</taxon>
        <taxon>Pseudomonadota</taxon>
        <taxon>Alphaproteobacteria</taxon>
        <taxon>Sphingomonadales</taxon>
        <taxon>Sphingomonadaceae</taxon>
        <taxon>Stakelama</taxon>
    </lineage>
</organism>
<sequence>MPFPRIANSITAKHYYKYVGAAFAGLALSVAGSASAQTATNIPSDGSDARSLMPQAPKSEPTLKTLNTKTTTRLWGTDPYSQAVAVTQHVWTASRPENAKGEQDQVPDRPWGILLVTADDPITAMSAVPLIHFPMDAPILFVRKDGIPKVTLDEIKRLGATGMAMANNVKVIAIGEAANPEVLRQLDQLHISHDQITASNPYELANKVDAYYGKAQNPDTGVPTMGAVASAGGNGVMDVMIASVDHWKYALPATHWLSHMPTGFLWVNDKGVPQATIDALKRRRGKAHIYVWGGPKQISPDIVRQLLPYGTVTRIDNYNPIVFNGPPKNDAIKTSVQFAKMWDPAGMVGWNITGPGHGFTLVNIDDWQGAVASAPLSHMGFHAPLLLTDSNEDLPPAVLKYFKEVSPQFLTTPAAGPYDMTYIIGDFGKISWEEQSKVDYVTGMSPGRPWNQ</sequence>
<keyword evidence="2" id="KW-0732">Signal</keyword>
<proteinExistence type="predicted"/>
<reference evidence="3" key="1">
    <citation type="submission" date="2021-04" db="EMBL/GenBank/DDBJ databases">
        <title>Ouciella asimina sp. nov., isolated from the surface seawater in the hydrothermal field of Okinawa Trough.</title>
        <authorList>
            <person name="Shuang W."/>
        </authorList>
    </citation>
    <scope>NUCLEOTIDE SEQUENCE</scope>
    <source>
        <strain evidence="3">LXI357</strain>
    </source>
</reference>
<dbReference type="EMBL" id="JAGRQC010000001">
    <property type="protein sequence ID" value="MBR0551191.1"/>
    <property type="molecule type" value="Genomic_DNA"/>
</dbReference>
<dbReference type="RefSeq" id="WP_284052480.1">
    <property type="nucleotide sequence ID" value="NZ_JAGRQC010000001.1"/>
</dbReference>
<name>A0A8T4I9Z5_9SPHN</name>
<feature type="signal peptide" evidence="2">
    <location>
        <begin position="1"/>
        <end position="36"/>
    </location>
</feature>
<evidence type="ECO:0000313" key="4">
    <source>
        <dbReference type="Proteomes" id="UP000676996"/>
    </source>
</evidence>
<evidence type="ECO:0000256" key="1">
    <source>
        <dbReference type="SAM" id="MobiDB-lite"/>
    </source>
</evidence>